<evidence type="ECO:0000256" key="1">
    <source>
        <dbReference type="ARBA" id="ARBA00023015"/>
    </source>
</evidence>
<dbReference type="InterPro" id="IPR044660">
    <property type="entry name" value="IBH1-like"/>
</dbReference>
<reference evidence="4" key="1">
    <citation type="submission" date="2018-02" db="EMBL/GenBank/DDBJ databases">
        <title>Rhizophora mucronata_Transcriptome.</title>
        <authorList>
            <person name="Meera S.P."/>
            <person name="Sreeshan A."/>
            <person name="Augustine A."/>
        </authorList>
    </citation>
    <scope>NUCLEOTIDE SEQUENCE</scope>
    <source>
        <tissue evidence="4">Leaf</tissue>
    </source>
</reference>
<dbReference type="PANTHER" id="PTHR33124">
    <property type="entry name" value="TRANSCRIPTION FACTOR IBH1-LIKE 1"/>
    <property type="match status" value="1"/>
</dbReference>
<dbReference type="GO" id="GO:0006355">
    <property type="term" value="P:regulation of DNA-templated transcription"/>
    <property type="evidence" value="ECO:0007669"/>
    <property type="project" value="InterPro"/>
</dbReference>
<sequence>MSSMSKNSKISLKRTPRRRATTSSSSRRRQHVRTCGAKTKKNGKGGNTSSSRVSDKLETLRNLISAQNGDIVKADQLFQETADYIVLLRTQVFVLQRLIEFYGPSSNGTENMSTDAVL</sequence>
<evidence type="ECO:0000313" key="4">
    <source>
        <dbReference type="EMBL" id="MBX34928.1"/>
    </source>
</evidence>
<dbReference type="EMBL" id="GGEC01054444">
    <property type="protein sequence ID" value="MBX34928.1"/>
    <property type="molecule type" value="Transcribed_RNA"/>
</dbReference>
<accession>A0A2P2MXJ4</accession>
<keyword evidence="2" id="KW-0804">Transcription</keyword>
<organism evidence="4">
    <name type="scientific">Rhizophora mucronata</name>
    <name type="common">Asiatic mangrove</name>
    <dbReference type="NCBI Taxonomy" id="61149"/>
    <lineage>
        <taxon>Eukaryota</taxon>
        <taxon>Viridiplantae</taxon>
        <taxon>Streptophyta</taxon>
        <taxon>Embryophyta</taxon>
        <taxon>Tracheophyta</taxon>
        <taxon>Spermatophyta</taxon>
        <taxon>Magnoliopsida</taxon>
        <taxon>eudicotyledons</taxon>
        <taxon>Gunneridae</taxon>
        <taxon>Pentapetalae</taxon>
        <taxon>rosids</taxon>
        <taxon>fabids</taxon>
        <taxon>Malpighiales</taxon>
        <taxon>Rhizophoraceae</taxon>
        <taxon>Rhizophora</taxon>
    </lineage>
</organism>
<name>A0A2P2MXJ4_RHIMU</name>
<dbReference type="AlphaFoldDB" id="A0A2P2MXJ4"/>
<feature type="region of interest" description="Disordered" evidence="3">
    <location>
        <begin position="1"/>
        <end position="55"/>
    </location>
</feature>
<evidence type="ECO:0000256" key="2">
    <source>
        <dbReference type="ARBA" id="ARBA00023163"/>
    </source>
</evidence>
<keyword evidence="1" id="KW-0805">Transcription regulation</keyword>
<protein>
    <submittedName>
        <fullName evidence="4">Uncharacterized protein MANES_02G054200</fullName>
    </submittedName>
</protein>
<feature type="compositionally biased region" description="Basic residues" evidence="3">
    <location>
        <begin position="11"/>
        <end position="43"/>
    </location>
</feature>
<feature type="compositionally biased region" description="Polar residues" evidence="3">
    <location>
        <begin position="1"/>
        <end position="10"/>
    </location>
</feature>
<evidence type="ECO:0000256" key="3">
    <source>
        <dbReference type="SAM" id="MobiDB-lite"/>
    </source>
</evidence>
<proteinExistence type="predicted"/>
<dbReference type="PANTHER" id="PTHR33124:SF57">
    <property type="entry name" value="TRANSCRIPTION FACTOR UPBEAT-LIKE PROTEIN"/>
    <property type="match status" value="1"/>
</dbReference>